<evidence type="ECO:0000256" key="13">
    <source>
        <dbReference type="SAM" id="Phobius"/>
    </source>
</evidence>
<evidence type="ECO:0000256" key="2">
    <source>
        <dbReference type="ARBA" id="ARBA00007975"/>
    </source>
</evidence>
<dbReference type="PANTHER" id="PTHR11972">
    <property type="entry name" value="NADPH OXIDASE"/>
    <property type="match status" value="1"/>
</dbReference>
<keyword evidence="9" id="KW-0521">NADP</keyword>
<protein>
    <recommendedName>
        <fullName evidence="14">FAD-binding FR-type domain-containing protein</fullName>
    </recommendedName>
</protein>
<keyword evidence="6" id="KW-0479">Metal-binding</keyword>
<accession>A0A7J9KWJ3</accession>
<feature type="transmembrane region" description="Helical" evidence="13">
    <location>
        <begin position="175"/>
        <end position="195"/>
    </location>
</feature>
<dbReference type="PANTHER" id="PTHR11972:SF152">
    <property type="entry name" value="RESPIRATORY BURST OXIDASE HOMOLOG PROTEIN C"/>
    <property type="match status" value="1"/>
</dbReference>
<evidence type="ECO:0000256" key="8">
    <source>
        <dbReference type="ARBA" id="ARBA00022837"/>
    </source>
</evidence>
<proteinExistence type="inferred from homology"/>
<dbReference type="GO" id="GO:0004601">
    <property type="term" value="F:peroxidase activity"/>
    <property type="evidence" value="ECO:0007669"/>
    <property type="project" value="UniProtKB-KW"/>
</dbReference>
<dbReference type="InterPro" id="IPR017938">
    <property type="entry name" value="Riboflavin_synthase-like_b-brl"/>
</dbReference>
<dbReference type="GO" id="GO:0005886">
    <property type="term" value="C:plasma membrane"/>
    <property type="evidence" value="ECO:0007669"/>
    <property type="project" value="TreeGrafter"/>
</dbReference>
<keyword evidence="4" id="KW-0285">Flavoprotein</keyword>
<evidence type="ECO:0000256" key="7">
    <source>
        <dbReference type="ARBA" id="ARBA00022827"/>
    </source>
</evidence>
<dbReference type="EMBL" id="JABFAF010000003">
    <property type="protein sequence ID" value="MBA0850865.1"/>
    <property type="molecule type" value="Genomic_DNA"/>
</dbReference>
<keyword evidence="16" id="KW-1185">Reference proteome</keyword>
<keyword evidence="12 13" id="KW-0472">Membrane</keyword>
<comment type="subcellular location">
    <subcellularLocation>
        <location evidence="1">Membrane</location>
        <topology evidence="1">Multi-pass membrane protein</topology>
    </subcellularLocation>
</comment>
<evidence type="ECO:0000256" key="10">
    <source>
        <dbReference type="ARBA" id="ARBA00022989"/>
    </source>
</evidence>
<dbReference type="CDD" id="cd06186">
    <property type="entry name" value="NOX_Duox_like_FAD_NADP"/>
    <property type="match status" value="1"/>
</dbReference>
<evidence type="ECO:0000259" key="14">
    <source>
        <dbReference type="PROSITE" id="PS51384"/>
    </source>
</evidence>
<evidence type="ECO:0000256" key="5">
    <source>
        <dbReference type="ARBA" id="ARBA00022692"/>
    </source>
</evidence>
<dbReference type="Proteomes" id="UP000593576">
    <property type="component" value="Unassembled WGS sequence"/>
</dbReference>
<dbReference type="AlphaFoldDB" id="A0A7J9KWJ3"/>
<comment type="similarity">
    <text evidence="2">Belongs to the RBOH (TC 5.B.1.3) family.</text>
</comment>
<reference evidence="15 16" key="1">
    <citation type="journal article" date="2019" name="Genome Biol. Evol.">
        <title>Insights into the evolution of the New World diploid cottons (Gossypium, subgenus Houzingenia) based on genome sequencing.</title>
        <authorList>
            <person name="Grover C.E."/>
            <person name="Arick M.A. 2nd"/>
            <person name="Thrash A."/>
            <person name="Conover J.L."/>
            <person name="Sanders W.S."/>
            <person name="Peterson D.G."/>
            <person name="Frelichowski J.E."/>
            <person name="Scheffler J.A."/>
            <person name="Scheffler B.E."/>
            <person name="Wendel J.F."/>
        </authorList>
    </citation>
    <scope>NUCLEOTIDE SEQUENCE [LARGE SCALE GENOMIC DNA]</scope>
    <source>
        <strain evidence="15">1</strain>
        <tissue evidence="15">Leaf</tissue>
    </source>
</reference>
<dbReference type="Pfam" id="PF08022">
    <property type="entry name" value="FAD_binding_8"/>
    <property type="match status" value="1"/>
</dbReference>
<evidence type="ECO:0000256" key="11">
    <source>
        <dbReference type="ARBA" id="ARBA00023002"/>
    </source>
</evidence>
<evidence type="ECO:0000256" key="1">
    <source>
        <dbReference type="ARBA" id="ARBA00004141"/>
    </source>
</evidence>
<keyword evidence="3" id="KW-0575">Peroxidase</keyword>
<keyword evidence="11" id="KW-0560">Oxidoreductase</keyword>
<keyword evidence="5 13" id="KW-0812">Transmembrane</keyword>
<dbReference type="GO" id="GO:0046872">
    <property type="term" value="F:metal ion binding"/>
    <property type="evidence" value="ECO:0007669"/>
    <property type="project" value="UniProtKB-KW"/>
</dbReference>
<dbReference type="Gene3D" id="2.40.30.10">
    <property type="entry name" value="Translation factors"/>
    <property type="match status" value="1"/>
</dbReference>
<dbReference type="InterPro" id="IPR013112">
    <property type="entry name" value="FAD-bd_8"/>
</dbReference>
<dbReference type="InterPro" id="IPR050369">
    <property type="entry name" value="RBOH/FRE"/>
</dbReference>
<comment type="caution">
    <text evidence="15">The sequence shown here is derived from an EMBL/GenBank/DDBJ whole genome shotgun (WGS) entry which is preliminary data.</text>
</comment>
<keyword evidence="7" id="KW-0274">FAD</keyword>
<feature type="transmembrane region" description="Helical" evidence="13">
    <location>
        <begin position="133"/>
        <end position="154"/>
    </location>
</feature>
<gene>
    <name evidence="15" type="ORF">Goshw_008401</name>
</gene>
<dbReference type="SUPFAM" id="SSF63380">
    <property type="entry name" value="Riboflavin synthase domain-like"/>
    <property type="match status" value="1"/>
</dbReference>
<dbReference type="GO" id="GO:0016174">
    <property type="term" value="F:NAD(P)H oxidase H2O2-forming activity"/>
    <property type="evidence" value="ECO:0007669"/>
    <property type="project" value="TreeGrafter"/>
</dbReference>
<keyword evidence="8" id="KW-0106">Calcium</keyword>
<sequence>MGHCVCFAKGAAETLKLNMALILLPVCRNTITWLRNKTKLGAVVPFDDNLNFHKVTRNMFSGIKNRMNGVHLIASLQVIAVGISIGVGIHGISHLACDFPRLLHATPDEYEPIEKYFGEQAKSYWHFVKHIEGVTGIIMVVLMAFAFTLATPMFRRGRMKLPKPLDKLTGFNAFWYSHHLFVIVSTLLIVHGIKLFLTKKWYKKTTWMYLAIPVFLYICERLTRLLRSSIEAVTIQKVAVYPGNVLALHMSRPRGFRYKSGQYIFVNCDVVSPFEWHPFSITSAPGDDYVSVHIRTLGDWTGQLRTVFSRVCKQPTNGKSGLLRADCLQGNNNPE</sequence>
<evidence type="ECO:0000256" key="9">
    <source>
        <dbReference type="ARBA" id="ARBA00022857"/>
    </source>
</evidence>
<feature type="domain" description="FAD-binding FR-type" evidence="14">
    <location>
        <begin position="227"/>
        <end position="335"/>
    </location>
</feature>
<feature type="transmembrane region" description="Helical" evidence="13">
    <location>
        <begin position="201"/>
        <end position="219"/>
    </location>
</feature>
<evidence type="ECO:0000256" key="4">
    <source>
        <dbReference type="ARBA" id="ARBA00022630"/>
    </source>
</evidence>
<evidence type="ECO:0000256" key="6">
    <source>
        <dbReference type="ARBA" id="ARBA00022723"/>
    </source>
</evidence>
<evidence type="ECO:0000256" key="3">
    <source>
        <dbReference type="ARBA" id="ARBA00022559"/>
    </source>
</evidence>
<organism evidence="15 16">
    <name type="scientific">Gossypium schwendimanii</name>
    <name type="common">Cotton</name>
    <dbReference type="NCBI Taxonomy" id="34291"/>
    <lineage>
        <taxon>Eukaryota</taxon>
        <taxon>Viridiplantae</taxon>
        <taxon>Streptophyta</taxon>
        <taxon>Embryophyta</taxon>
        <taxon>Tracheophyta</taxon>
        <taxon>Spermatophyta</taxon>
        <taxon>Magnoliopsida</taxon>
        <taxon>eudicotyledons</taxon>
        <taxon>Gunneridae</taxon>
        <taxon>Pentapetalae</taxon>
        <taxon>rosids</taxon>
        <taxon>malvids</taxon>
        <taxon>Malvales</taxon>
        <taxon>Malvaceae</taxon>
        <taxon>Malvoideae</taxon>
        <taxon>Gossypium</taxon>
    </lineage>
</organism>
<dbReference type="InterPro" id="IPR017927">
    <property type="entry name" value="FAD-bd_FR_type"/>
</dbReference>
<dbReference type="OrthoDB" id="167398at2759"/>
<feature type="transmembrane region" description="Helical" evidence="13">
    <location>
        <begin position="69"/>
        <end position="92"/>
    </location>
</feature>
<evidence type="ECO:0000256" key="12">
    <source>
        <dbReference type="ARBA" id="ARBA00023136"/>
    </source>
</evidence>
<evidence type="ECO:0000313" key="16">
    <source>
        <dbReference type="Proteomes" id="UP000593576"/>
    </source>
</evidence>
<dbReference type="PROSITE" id="PS51384">
    <property type="entry name" value="FAD_FR"/>
    <property type="match status" value="1"/>
</dbReference>
<evidence type="ECO:0000313" key="15">
    <source>
        <dbReference type="EMBL" id="MBA0850865.1"/>
    </source>
</evidence>
<dbReference type="FunFam" id="2.40.30.10:FF:000019">
    <property type="entry name" value="Respiratory burst oxidase homolog A"/>
    <property type="match status" value="1"/>
</dbReference>
<keyword evidence="10 13" id="KW-1133">Transmembrane helix</keyword>
<name>A0A7J9KWJ3_GOSSC</name>